<evidence type="ECO:0000256" key="9">
    <source>
        <dbReference type="NCBIfam" id="TIGR00152"/>
    </source>
</evidence>
<dbReference type="InterPro" id="IPR001977">
    <property type="entry name" value="Depp_CoAkinase"/>
</dbReference>
<comment type="function">
    <text evidence="8">Catalyzes the phosphorylation of the 3'-hydroxyl group of dephosphocoenzyme A to form coenzyme A.</text>
</comment>
<comment type="similarity">
    <text evidence="1 8">Belongs to the CoaE family.</text>
</comment>
<comment type="catalytic activity">
    <reaction evidence="8">
        <text>3'-dephospho-CoA + ATP = ADP + CoA + H(+)</text>
        <dbReference type="Rhea" id="RHEA:18245"/>
        <dbReference type="ChEBI" id="CHEBI:15378"/>
        <dbReference type="ChEBI" id="CHEBI:30616"/>
        <dbReference type="ChEBI" id="CHEBI:57287"/>
        <dbReference type="ChEBI" id="CHEBI:57328"/>
        <dbReference type="ChEBI" id="CHEBI:456216"/>
        <dbReference type="EC" id="2.7.1.24"/>
    </reaction>
</comment>
<name>A0A926HND5_9FIRM</name>
<gene>
    <name evidence="8" type="primary">coaE</name>
    <name evidence="10" type="ORF">H8699_11590</name>
</gene>
<evidence type="ECO:0000256" key="4">
    <source>
        <dbReference type="ARBA" id="ARBA00022741"/>
    </source>
</evidence>
<keyword evidence="2 8" id="KW-0963">Cytoplasm</keyword>
<dbReference type="GO" id="GO:0015937">
    <property type="term" value="P:coenzyme A biosynthetic process"/>
    <property type="evidence" value="ECO:0007669"/>
    <property type="project" value="UniProtKB-UniRule"/>
</dbReference>
<dbReference type="AlphaFoldDB" id="A0A926HND5"/>
<evidence type="ECO:0000313" key="11">
    <source>
        <dbReference type="Proteomes" id="UP000654279"/>
    </source>
</evidence>
<keyword evidence="5 8" id="KW-0418">Kinase</keyword>
<sequence length="207" mass="22043">MKIIGLTGGIASGKSTVAQHLGALGAVIVDADAISRALSQPGGSMYNAIMHTFGPEYRAENGQLDRKKLGACVFADPAQLAKLNAISHPLIRAEIGRQIAQAREGGAPAVIIDAPVLLESGMQDMVQEVWLAVLPVEEQISRVMARDGATKDAAQARIAAQWPLEEKKKYADVCIDTSGTIADTCRIVDKIWIERVQNSGNGAEKNE</sequence>
<keyword evidence="11" id="KW-1185">Reference proteome</keyword>
<dbReference type="RefSeq" id="WP_249285829.1">
    <property type="nucleotide sequence ID" value="NZ_JACRSO010000006.1"/>
</dbReference>
<dbReference type="PROSITE" id="PS51219">
    <property type="entry name" value="DPCK"/>
    <property type="match status" value="1"/>
</dbReference>
<feature type="binding site" evidence="8">
    <location>
        <begin position="11"/>
        <end position="16"/>
    </location>
    <ligand>
        <name>ATP</name>
        <dbReference type="ChEBI" id="CHEBI:30616"/>
    </ligand>
</feature>
<dbReference type="NCBIfam" id="TIGR00152">
    <property type="entry name" value="dephospho-CoA kinase"/>
    <property type="match status" value="1"/>
</dbReference>
<accession>A0A926HND5</accession>
<dbReference type="CDD" id="cd02022">
    <property type="entry name" value="DPCK"/>
    <property type="match status" value="1"/>
</dbReference>
<dbReference type="PANTHER" id="PTHR10695">
    <property type="entry name" value="DEPHOSPHO-COA KINASE-RELATED"/>
    <property type="match status" value="1"/>
</dbReference>
<dbReference type="Gene3D" id="3.40.50.300">
    <property type="entry name" value="P-loop containing nucleotide triphosphate hydrolases"/>
    <property type="match status" value="1"/>
</dbReference>
<dbReference type="GO" id="GO:0005737">
    <property type="term" value="C:cytoplasm"/>
    <property type="evidence" value="ECO:0007669"/>
    <property type="project" value="UniProtKB-SubCell"/>
</dbReference>
<reference evidence="10" key="1">
    <citation type="submission" date="2020-08" db="EMBL/GenBank/DDBJ databases">
        <title>Genome public.</title>
        <authorList>
            <person name="Liu C."/>
            <person name="Sun Q."/>
        </authorList>
    </citation>
    <scope>NUCLEOTIDE SEQUENCE</scope>
    <source>
        <strain evidence="10">NSJ-44</strain>
    </source>
</reference>
<comment type="subcellular location">
    <subcellularLocation>
        <location evidence="8">Cytoplasm</location>
    </subcellularLocation>
</comment>
<dbReference type="GO" id="GO:0005524">
    <property type="term" value="F:ATP binding"/>
    <property type="evidence" value="ECO:0007669"/>
    <property type="project" value="UniProtKB-UniRule"/>
</dbReference>
<evidence type="ECO:0000256" key="2">
    <source>
        <dbReference type="ARBA" id="ARBA00022490"/>
    </source>
</evidence>
<evidence type="ECO:0000256" key="6">
    <source>
        <dbReference type="ARBA" id="ARBA00022840"/>
    </source>
</evidence>
<evidence type="ECO:0000256" key="1">
    <source>
        <dbReference type="ARBA" id="ARBA00009018"/>
    </source>
</evidence>
<evidence type="ECO:0000313" key="10">
    <source>
        <dbReference type="EMBL" id="MBC8530073.1"/>
    </source>
</evidence>
<dbReference type="SUPFAM" id="SSF52540">
    <property type="entry name" value="P-loop containing nucleoside triphosphate hydrolases"/>
    <property type="match status" value="1"/>
</dbReference>
<dbReference type="InterPro" id="IPR027417">
    <property type="entry name" value="P-loop_NTPase"/>
</dbReference>
<dbReference type="GO" id="GO:0004140">
    <property type="term" value="F:dephospho-CoA kinase activity"/>
    <property type="evidence" value="ECO:0007669"/>
    <property type="project" value="UniProtKB-UniRule"/>
</dbReference>
<evidence type="ECO:0000256" key="8">
    <source>
        <dbReference type="HAMAP-Rule" id="MF_00376"/>
    </source>
</evidence>
<dbReference type="EC" id="2.7.1.24" evidence="8 9"/>
<dbReference type="Proteomes" id="UP000654279">
    <property type="component" value="Unassembled WGS sequence"/>
</dbReference>
<organism evidence="10 11">
    <name type="scientific">Luoshenia tenuis</name>
    <dbReference type="NCBI Taxonomy" id="2763654"/>
    <lineage>
        <taxon>Bacteria</taxon>
        <taxon>Bacillati</taxon>
        <taxon>Bacillota</taxon>
        <taxon>Clostridia</taxon>
        <taxon>Christensenellales</taxon>
        <taxon>Christensenellaceae</taxon>
        <taxon>Luoshenia</taxon>
    </lineage>
</organism>
<evidence type="ECO:0000256" key="7">
    <source>
        <dbReference type="ARBA" id="ARBA00022993"/>
    </source>
</evidence>
<keyword evidence="3 8" id="KW-0808">Transferase</keyword>
<dbReference type="HAMAP" id="MF_00376">
    <property type="entry name" value="Dephospho_CoA_kinase"/>
    <property type="match status" value="1"/>
</dbReference>
<proteinExistence type="inferred from homology"/>
<evidence type="ECO:0000256" key="5">
    <source>
        <dbReference type="ARBA" id="ARBA00022777"/>
    </source>
</evidence>
<keyword evidence="6 8" id="KW-0067">ATP-binding</keyword>
<protein>
    <recommendedName>
        <fullName evidence="8 9">Dephospho-CoA kinase</fullName>
        <ecNumber evidence="8 9">2.7.1.24</ecNumber>
    </recommendedName>
    <alternativeName>
        <fullName evidence="8">Dephosphocoenzyme A kinase</fullName>
    </alternativeName>
</protein>
<evidence type="ECO:0000256" key="3">
    <source>
        <dbReference type="ARBA" id="ARBA00022679"/>
    </source>
</evidence>
<comment type="pathway">
    <text evidence="8">Cofactor biosynthesis; coenzyme A biosynthesis; CoA from (R)-pantothenate: step 5/5.</text>
</comment>
<keyword evidence="7 8" id="KW-0173">Coenzyme A biosynthesis</keyword>
<dbReference type="PANTHER" id="PTHR10695:SF46">
    <property type="entry name" value="BIFUNCTIONAL COENZYME A SYNTHASE-RELATED"/>
    <property type="match status" value="1"/>
</dbReference>
<comment type="caution">
    <text evidence="10">The sequence shown here is derived from an EMBL/GenBank/DDBJ whole genome shotgun (WGS) entry which is preliminary data.</text>
</comment>
<dbReference type="EMBL" id="JACRSO010000006">
    <property type="protein sequence ID" value="MBC8530073.1"/>
    <property type="molecule type" value="Genomic_DNA"/>
</dbReference>
<keyword evidence="4 8" id="KW-0547">Nucleotide-binding</keyword>
<dbReference type="Pfam" id="PF01121">
    <property type="entry name" value="CoaE"/>
    <property type="match status" value="1"/>
</dbReference>
<dbReference type="FunFam" id="3.40.50.300:FF:000991">
    <property type="entry name" value="Dephospho-CoA kinase"/>
    <property type="match status" value="1"/>
</dbReference>